<accession>A0A1X3DKD9</accession>
<comment type="caution">
    <text evidence="1">The sequence shown here is derived from an EMBL/GenBank/DDBJ whole genome shotgun (WGS) entry which is preliminary data.</text>
</comment>
<gene>
    <name evidence="1" type="ORF">BV912_01885</name>
</gene>
<organism evidence="1 2">
    <name type="scientific">Neisseria dumasiana</name>
    <dbReference type="NCBI Taxonomy" id="1931275"/>
    <lineage>
        <taxon>Bacteria</taxon>
        <taxon>Pseudomonadati</taxon>
        <taxon>Pseudomonadota</taxon>
        <taxon>Betaproteobacteria</taxon>
        <taxon>Neisseriales</taxon>
        <taxon>Neisseriaceae</taxon>
        <taxon>Neisseria</taxon>
    </lineage>
</organism>
<dbReference type="EMBL" id="MTAB01000003">
    <property type="protein sequence ID" value="OSI24628.1"/>
    <property type="molecule type" value="Genomic_DNA"/>
</dbReference>
<evidence type="ECO:0000313" key="1">
    <source>
        <dbReference type="EMBL" id="OSI24628.1"/>
    </source>
</evidence>
<reference evidence="2" key="1">
    <citation type="submission" date="2017-01" db="EMBL/GenBank/DDBJ databases">
        <authorList>
            <person name="Mah S.A."/>
            <person name="Swanson W.J."/>
            <person name="Moy G.W."/>
            <person name="Vacquier V.D."/>
        </authorList>
    </citation>
    <scope>NUCLEOTIDE SEQUENCE [LARGE SCALE GENOMIC DNA]</scope>
    <source>
        <strain evidence="2">124861</strain>
    </source>
</reference>
<dbReference type="InterPro" id="IPR047737">
    <property type="entry name" value="LysC"/>
</dbReference>
<evidence type="ECO:0000313" key="2">
    <source>
        <dbReference type="Proteomes" id="UP000193303"/>
    </source>
</evidence>
<protein>
    <submittedName>
        <fullName evidence="1">Uncharacterized protein</fullName>
    </submittedName>
</protein>
<dbReference type="OrthoDB" id="5683880at2"/>
<dbReference type="RefSeq" id="WP_085358014.1">
    <property type="nucleotide sequence ID" value="NZ_MTAB01000003.1"/>
</dbReference>
<dbReference type="Proteomes" id="UP000193303">
    <property type="component" value="Unassembled WGS sequence"/>
</dbReference>
<dbReference type="NCBIfam" id="NF038368">
    <property type="entry name" value="P2_Rz1"/>
    <property type="match status" value="1"/>
</dbReference>
<dbReference type="Pfam" id="PF23793">
    <property type="entry name" value="LysC"/>
    <property type="match status" value="1"/>
</dbReference>
<name>A0A1X3DKD9_9NEIS</name>
<sequence length="81" mass="9279">MKPVFLAVLLAACVPKPEIRYVGVECPPVPQCVRPQAEINTNADLARAYIETDAELEKCTIYRDTLQQCIDRYKQQNRLKK</sequence>
<dbReference type="AlphaFoldDB" id="A0A1X3DKD9"/>
<dbReference type="InterPro" id="IPR058979">
    <property type="entry name" value="LysC-like"/>
</dbReference>
<proteinExistence type="predicted"/>